<dbReference type="CDD" id="cd08977">
    <property type="entry name" value="SusD"/>
    <property type="match status" value="1"/>
</dbReference>
<evidence type="ECO:0000259" key="7">
    <source>
        <dbReference type="Pfam" id="PF14322"/>
    </source>
</evidence>
<comment type="subcellular location">
    <subcellularLocation>
        <location evidence="1">Cell outer membrane</location>
    </subcellularLocation>
</comment>
<proteinExistence type="inferred from homology"/>
<dbReference type="InterPro" id="IPR011990">
    <property type="entry name" value="TPR-like_helical_dom_sf"/>
</dbReference>
<keyword evidence="4" id="KW-0472">Membrane</keyword>
<evidence type="ECO:0000256" key="3">
    <source>
        <dbReference type="ARBA" id="ARBA00022729"/>
    </source>
</evidence>
<feature type="domain" description="SusD-like N-terminal" evidence="7">
    <location>
        <begin position="104"/>
        <end position="232"/>
    </location>
</feature>
<evidence type="ECO:0000313" key="9">
    <source>
        <dbReference type="Proteomes" id="UP001193389"/>
    </source>
</evidence>
<dbReference type="Pfam" id="PF07980">
    <property type="entry name" value="SusD_RagB"/>
    <property type="match status" value="1"/>
</dbReference>
<accession>A0A5K7S6J8</accession>
<dbReference type="KEGG" id="anf:AQPE_1317"/>
<dbReference type="InterPro" id="IPR033985">
    <property type="entry name" value="SusD-like_N"/>
</dbReference>
<dbReference type="GO" id="GO:0009279">
    <property type="term" value="C:cell outer membrane"/>
    <property type="evidence" value="ECO:0007669"/>
    <property type="project" value="UniProtKB-SubCell"/>
</dbReference>
<evidence type="ECO:0000256" key="4">
    <source>
        <dbReference type="ARBA" id="ARBA00023136"/>
    </source>
</evidence>
<comment type="similarity">
    <text evidence="2">Belongs to the SusD family.</text>
</comment>
<keyword evidence="5" id="KW-0998">Cell outer membrane</keyword>
<keyword evidence="9" id="KW-1185">Reference proteome</keyword>
<gene>
    <name evidence="8" type="ORF">AQPE_1317</name>
</gene>
<dbReference type="SUPFAM" id="SSF48452">
    <property type="entry name" value="TPR-like"/>
    <property type="match status" value="1"/>
</dbReference>
<evidence type="ECO:0000313" key="8">
    <source>
        <dbReference type="EMBL" id="BBE17168.1"/>
    </source>
</evidence>
<feature type="domain" description="RagB/SusD" evidence="6">
    <location>
        <begin position="277"/>
        <end position="533"/>
    </location>
</feature>
<dbReference type="Pfam" id="PF14322">
    <property type="entry name" value="SusD-like_3"/>
    <property type="match status" value="1"/>
</dbReference>
<name>A0A5K7S6J8_9BACT</name>
<dbReference type="PROSITE" id="PS51257">
    <property type="entry name" value="PROKAR_LIPOPROTEIN"/>
    <property type="match status" value="1"/>
</dbReference>
<evidence type="ECO:0000259" key="6">
    <source>
        <dbReference type="Pfam" id="PF07980"/>
    </source>
</evidence>
<evidence type="ECO:0000256" key="5">
    <source>
        <dbReference type="ARBA" id="ARBA00023237"/>
    </source>
</evidence>
<keyword evidence="3" id="KW-0732">Signal</keyword>
<dbReference type="RefSeq" id="WP_318350187.1">
    <property type="nucleotide sequence ID" value="NZ_AP018694.1"/>
</dbReference>
<organism evidence="8 9">
    <name type="scientific">Aquipluma nitroreducens</name>
    <dbReference type="NCBI Taxonomy" id="2010828"/>
    <lineage>
        <taxon>Bacteria</taxon>
        <taxon>Pseudomonadati</taxon>
        <taxon>Bacteroidota</taxon>
        <taxon>Bacteroidia</taxon>
        <taxon>Marinilabiliales</taxon>
        <taxon>Prolixibacteraceae</taxon>
        <taxon>Aquipluma</taxon>
    </lineage>
</organism>
<dbReference type="Gene3D" id="1.25.40.390">
    <property type="match status" value="1"/>
</dbReference>
<evidence type="ECO:0000256" key="1">
    <source>
        <dbReference type="ARBA" id="ARBA00004442"/>
    </source>
</evidence>
<dbReference type="EMBL" id="AP018694">
    <property type="protein sequence ID" value="BBE17168.1"/>
    <property type="molecule type" value="Genomic_DNA"/>
</dbReference>
<evidence type="ECO:0000256" key="2">
    <source>
        <dbReference type="ARBA" id="ARBA00006275"/>
    </source>
</evidence>
<reference evidence="8" key="1">
    <citation type="journal article" date="2020" name="Int. J. Syst. Evol. Microbiol.">
        <title>Aquipluma nitroreducens gen. nov. sp. nov., a novel facultatively anaerobic bacterium isolated from a freshwater lake.</title>
        <authorList>
            <person name="Watanabe M."/>
            <person name="Kojima H."/>
            <person name="Fukui M."/>
        </authorList>
    </citation>
    <scope>NUCLEOTIDE SEQUENCE</scope>
    <source>
        <strain evidence="8">MeG22</strain>
    </source>
</reference>
<dbReference type="InterPro" id="IPR012944">
    <property type="entry name" value="SusD_RagB_dom"/>
</dbReference>
<dbReference type="AlphaFoldDB" id="A0A5K7S6J8"/>
<sequence length="534" mass="60636">MKKRYINTKSFVKSSIAVLSLGLILISGGCFNLDEKVYDEVTESTFSATKKDVVALVASGYTPLRYIMDWQGLFDIQEEPGDVIITPTRPNGWDDGGTYKRMHFHTWDNQQWQPRNTWLTSYEAINNINRVLMQIEAGSLPLTEQQALPYVAELRTLRALWYSILCDSHGNVPLVTKYSDELPVQKTRAEIYNFIITEITESLPNLSASVDKTTYGRITQWAAWQLLARMYLNAEVYKGSAEWAKCIEACDKIIASGNYILEPDYRNPFKVNNEGSKEIVFAVPYDNINGLGWNAHMKQLLPVHRYVFNMKAQPWGGSSANPQFINSYDPADKRFDATWLHGAEYSATDGNLVITLVNKMPSIYNCAFEEGYRVCKYEIASGCESNMSNDLPYFRYADVLMMKAECLLRTGKSAEAATIVSQVRARDFDDPNKATVTGAELEGNTTIKYGTLDINGNIDKPGDQTPVKYGRFLDELGWEFAAEFRRRTDMIRFGVYQTKSWYNHVPKGDYTTLFPIGLEELNTNTNLKQNPGYN</sequence>
<dbReference type="Proteomes" id="UP001193389">
    <property type="component" value="Chromosome"/>
</dbReference>
<protein>
    <submittedName>
        <fullName evidence="8">SusD, outer membrane protein</fullName>
    </submittedName>
</protein>